<dbReference type="Proteomes" id="UP000664132">
    <property type="component" value="Unassembled WGS sequence"/>
</dbReference>
<protein>
    <submittedName>
        <fullName evidence="1">Uncharacterized protein</fullName>
    </submittedName>
</protein>
<evidence type="ECO:0000313" key="1">
    <source>
        <dbReference type="EMBL" id="KAG4412863.1"/>
    </source>
</evidence>
<dbReference type="EMBL" id="JAFJYH010000348">
    <property type="protein sequence ID" value="KAG4412863.1"/>
    <property type="molecule type" value="Genomic_DNA"/>
</dbReference>
<name>A0A8H7T609_9HELO</name>
<dbReference type="OrthoDB" id="3559551at2759"/>
<sequence length="213" mass="24565">MSQPRRIFLKSPSSIQPFTEDMPFTFHFAAFRSLMAESSELLVQSYTEGPIPALKGRTTFELDPVMMAVVGILHKQTTSFGEQSSWQMTDGGDEITIFIEVLSAEEPPFQQFNHYDQFQKLVRHYWSSLLPSHVKRQYSADHEVRDYICIVFYVHWIRQDLSTVVDPRSGTKTPEERRVVAHELGIQTRQALGRFVNMVIETDKEANKGARHV</sequence>
<gene>
    <name evidence="1" type="ORF">IFR04_013999</name>
</gene>
<dbReference type="AlphaFoldDB" id="A0A8H7T609"/>
<keyword evidence="2" id="KW-1185">Reference proteome</keyword>
<comment type="caution">
    <text evidence="1">The sequence shown here is derived from an EMBL/GenBank/DDBJ whole genome shotgun (WGS) entry which is preliminary data.</text>
</comment>
<accession>A0A8H7T609</accession>
<organism evidence="1 2">
    <name type="scientific">Cadophora malorum</name>
    <dbReference type="NCBI Taxonomy" id="108018"/>
    <lineage>
        <taxon>Eukaryota</taxon>
        <taxon>Fungi</taxon>
        <taxon>Dikarya</taxon>
        <taxon>Ascomycota</taxon>
        <taxon>Pezizomycotina</taxon>
        <taxon>Leotiomycetes</taxon>
        <taxon>Helotiales</taxon>
        <taxon>Ploettnerulaceae</taxon>
        <taxon>Cadophora</taxon>
    </lineage>
</organism>
<proteinExistence type="predicted"/>
<evidence type="ECO:0000313" key="2">
    <source>
        <dbReference type="Proteomes" id="UP000664132"/>
    </source>
</evidence>
<reference evidence="1" key="1">
    <citation type="submission" date="2021-02" db="EMBL/GenBank/DDBJ databases">
        <title>Genome sequence Cadophora malorum strain M34.</title>
        <authorList>
            <person name="Stefanovic E."/>
            <person name="Vu D."/>
            <person name="Scully C."/>
            <person name="Dijksterhuis J."/>
            <person name="Roader J."/>
            <person name="Houbraken J."/>
        </authorList>
    </citation>
    <scope>NUCLEOTIDE SEQUENCE</scope>
    <source>
        <strain evidence="1">M34</strain>
    </source>
</reference>